<dbReference type="Gene3D" id="2.60.40.150">
    <property type="entry name" value="C2 domain"/>
    <property type="match status" value="1"/>
</dbReference>
<feature type="compositionally biased region" description="Low complexity" evidence="1">
    <location>
        <begin position="1423"/>
        <end position="1449"/>
    </location>
</feature>
<feature type="compositionally biased region" description="Low complexity" evidence="1">
    <location>
        <begin position="917"/>
        <end position="947"/>
    </location>
</feature>
<feature type="region of interest" description="Disordered" evidence="1">
    <location>
        <begin position="648"/>
        <end position="735"/>
    </location>
</feature>
<feature type="compositionally biased region" description="Low complexity" evidence="1">
    <location>
        <begin position="894"/>
        <end position="910"/>
    </location>
</feature>
<feature type="compositionally biased region" description="Polar residues" evidence="1">
    <location>
        <begin position="834"/>
        <end position="852"/>
    </location>
</feature>
<feature type="compositionally biased region" description="Low complexity" evidence="1">
    <location>
        <begin position="459"/>
        <end position="475"/>
    </location>
</feature>
<dbReference type="VEuPathDB" id="TrichDB:TRFO_12218"/>
<feature type="compositionally biased region" description="Basic and acidic residues" evidence="1">
    <location>
        <begin position="1322"/>
        <end position="1345"/>
    </location>
</feature>
<feature type="compositionally biased region" description="Basic and acidic residues" evidence="1">
    <location>
        <begin position="401"/>
        <end position="410"/>
    </location>
</feature>
<feature type="compositionally biased region" description="Polar residues" evidence="1">
    <location>
        <begin position="951"/>
        <end position="960"/>
    </location>
</feature>
<dbReference type="EMBL" id="MLAK01001459">
    <property type="protein sequence ID" value="OHS92858.1"/>
    <property type="molecule type" value="Genomic_DNA"/>
</dbReference>
<protein>
    <recommendedName>
        <fullName evidence="2">C2 domain-containing protein</fullName>
    </recommendedName>
</protein>
<feature type="compositionally biased region" description="Low complexity" evidence="1">
    <location>
        <begin position="1113"/>
        <end position="1128"/>
    </location>
</feature>
<feature type="compositionally biased region" description="Polar residues" evidence="1">
    <location>
        <begin position="267"/>
        <end position="286"/>
    </location>
</feature>
<dbReference type="InterPro" id="IPR035892">
    <property type="entry name" value="C2_domain_sf"/>
</dbReference>
<reference evidence="3" key="1">
    <citation type="submission" date="2016-10" db="EMBL/GenBank/DDBJ databases">
        <authorList>
            <person name="Benchimol M."/>
            <person name="Almeida L.G."/>
            <person name="Vasconcelos A.T."/>
            <person name="Perreira-Neves A."/>
            <person name="Rosa I.A."/>
            <person name="Tasca T."/>
            <person name="Bogo M.R."/>
            <person name="de Souza W."/>
        </authorList>
    </citation>
    <scope>NUCLEOTIDE SEQUENCE [LARGE SCALE GENOMIC DNA]</scope>
    <source>
        <strain evidence="3">K</strain>
    </source>
</reference>
<accession>A0A1J4J0A4</accession>
<feature type="region of interest" description="Disordered" evidence="1">
    <location>
        <begin position="327"/>
        <end position="361"/>
    </location>
</feature>
<feature type="compositionally biased region" description="Low complexity" evidence="1">
    <location>
        <begin position="1576"/>
        <end position="1591"/>
    </location>
</feature>
<keyword evidence="4" id="KW-1185">Reference proteome</keyword>
<dbReference type="SMART" id="SM00239">
    <property type="entry name" value="C2"/>
    <property type="match status" value="1"/>
</dbReference>
<feature type="compositionally biased region" description="Low complexity" evidence="1">
    <location>
        <begin position="1086"/>
        <end position="1096"/>
    </location>
</feature>
<feature type="compositionally biased region" description="Basic residues" evidence="1">
    <location>
        <begin position="1380"/>
        <end position="1392"/>
    </location>
</feature>
<feature type="compositionally biased region" description="Basic residues" evidence="1">
    <location>
        <begin position="699"/>
        <end position="711"/>
    </location>
</feature>
<evidence type="ECO:0000259" key="2">
    <source>
        <dbReference type="PROSITE" id="PS50004"/>
    </source>
</evidence>
<feature type="compositionally biased region" description="Basic and acidic residues" evidence="1">
    <location>
        <begin position="1101"/>
        <end position="1112"/>
    </location>
</feature>
<feature type="compositionally biased region" description="Polar residues" evidence="1">
    <location>
        <begin position="1633"/>
        <end position="1654"/>
    </location>
</feature>
<feature type="region of interest" description="Disordered" evidence="1">
    <location>
        <begin position="386"/>
        <end position="410"/>
    </location>
</feature>
<comment type="caution">
    <text evidence="3">The sequence shown here is derived from an EMBL/GenBank/DDBJ whole genome shotgun (WGS) entry which is preliminary data.</text>
</comment>
<feature type="compositionally biased region" description="Low complexity" evidence="1">
    <location>
        <begin position="1142"/>
        <end position="1161"/>
    </location>
</feature>
<feature type="compositionally biased region" description="Polar residues" evidence="1">
    <location>
        <begin position="1311"/>
        <end position="1321"/>
    </location>
</feature>
<dbReference type="PROSITE" id="PS50896">
    <property type="entry name" value="LISH"/>
    <property type="match status" value="1"/>
</dbReference>
<feature type="compositionally biased region" description="Basic residues" evidence="1">
    <location>
        <begin position="1721"/>
        <end position="1733"/>
    </location>
</feature>
<feature type="compositionally biased region" description="Basic and acidic residues" evidence="1">
    <location>
        <begin position="552"/>
        <end position="565"/>
    </location>
</feature>
<dbReference type="CDD" id="cd00030">
    <property type="entry name" value="C2"/>
    <property type="match status" value="1"/>
</dbReference>
<feature type="compositionally biased region" description="Low complexity" evidence="1">
    <location>
        <begin position="238"/>
        <end position="266"/>
    </location>
</feature>
<feature type="region of interest" description="Disordered" evidence="1">
    <location>
        <begin position="1260"/>
        <end position="1452"/>
    </location>
</feature>
<proteinExistence type="predicted"/>
<feature type="compositionally biased region" description="Basic and acidic residues" evidence="1">
    <location>
        <begin position="493"/>
        <end position="508"/>
    </location>
</feature>
<name>A0A1J4J0A4_9EUKA</name>
<evidence type="ECO:0000313" key="3">
    <source>
        <dbReference type="EMBL" id="OHS92858.1"/>
    </source>
</evidence>
<feature type="region of interest" description="Disordered" evidence="1">
    <location>
        <begin position="1691"/>
        <end position="1733"/>
    </location>
</feature>
<feature type="compositionally biased region" description="Basic and acidic residues" evidence="1">
    <location>
        <begin position="858"/>
        <end position="881"/>
    </location>
</feature>
<feature type="region of interest" description="Disordered" evidence="1">
    <location>
        <begin position="197"/>
        <end position="314"/>
    </location>
</feature>
<feature type="compositionally biased region" description="Low complexity" evidence="1">
    <location>
        <begin position="566"/>
        <end position="604"/>
    </location>
</feature>
<feature type="compositionally biased region" description="Low complexity" evidence="1">
    <location>
        <begin position="350"/>
        <end position="360"/>
    </location>
</feature>
<dbReference type="InterPro" id="IPR006594">
    <property type="entry name" value="LisH"/>
</dbReference>
<feature type="compositionally biased region" description="Basic and acidic residues" evidence="1">
    <location>
        <begin position="1020"/>
        <end position="1029"/>
    </location>
</feature>
<sequence length="1733" mass="193452">MQPEINADAASPLISKKLVDSGAIYHLAAKYVTNVSSIAHKSKNFPLFPMRKGESYQIANEMILRYLQRFRLRNSSDTFRSESNLTFTHPTLPIQKLKLPNSQNPIHDFVKSMKNSPRMKFHDTQVIQSLMTRVPGMLDKDTKVHFLRILEKAGDSEINEKMISDIESERGNEIELKENYFSEPPKNTRNNDFKIIKNRSPQKNRARLDKLNNVPRKVAEENISPPSPLRSRDVNVEISNSNTSRRNTQQNNNNINNVNNSTINNSGKKSANVNSNSFQSSPSEQDTFVLHLGDSTESSQDKKSQKSDKDSGFHLTLQPLNNAFASAAATKKKEADSLAKVNKSNRKNKNNSNHKNSESNAIIAQITPGDDNFTYTFSYIDDDSGYYSESSDYDSDPPTNKNDKRTITKNDKVSMKNFKTSTKPSTFTYTYEIPKKEVDDSDESLQYSESDDEKSKVPSKNASKISSSKNITKTQTKSDSKTKTTPQKPKTNPTEEVKKPSPAEKQKIIDGNLAKVLNLRNNMKKKPTRIISPTEQPEVSPRIYTLSLPQENPKDSRKESSKTTPEKSSSQKSTPPKHTPPKQSTNTSSKSNKIKSSSKTNDNTAEILIEKINQLEAELETLKSDSSDSYSDYYSDSDDVKIIQLRRKLGNVISDSKSNLSSANDDSMMSNSSVRSDRSHGKHSPKISFGEKLLEQKKIAKPIKHHKRSRKSSQNTIETEKEKMQSPSKLSDRRKSLYIETVEHVSEKIKEVKPTPSNTKITMTRVDEKTESVERKPTISATTGKTTPKRNEIKPIQASTSSKSSTEKTQQSQIQNSGSKKKTIKKIEVPIQVDSRTTPIKTAIGQNLQRSKSPLKKNVQEETFRLSFPQKEEKVTTESKHQKSSSKQQHTEKQTLPQQPKQQQQVKTAPNQKIEKNTPPQHQSQQSSQQTKSNNTLQNQDSKQQSKSKVDISNTKGNSKQRMKPPTLSPSDDDLISDSPPPAMKQLLESKKKKLIITSTKKEMHLSPISASSSSSSFSDDFKELEQKQKKITAAEPPKKLSSNVKEAANTKKVVDTKPVVNKEKVIDTKSKDLPLDKKKETLLRNSQNSSSISISKQTYNKKEEPSKRADSVSKASTSSNVSTSSSKRTAETRQSLHAKPTSQTSNSKQSTQSNNLNNSSVYKPKINVKAVREQSQSVHPISKDDRDGNSSSSSMQSDSFRVPLQKTRNLRSRAMSDLSDSSSSISERRKVPPLKVVIPFHDGHADAFKRHYDMLSSSENFMDSESDPIKQKIKQQLLKRSSSVIPESKNRSSNKNITTTSRRETRNNSVIASTSKNTTIKKTEDSSSSHNKIEQKSISNKKETSNIGAMSPAKAKMMIDKDRSQSISATDIDSDVSRPRRAAGQHHRNNAARRAANYVMDPACDTTVKPKGRASSVNPKITTSSTSTSTKTSSTANRSNNYNSSSTNQKEVVKKNKDVFDARVTVVESEKLAKVDTFIVLYIEGGSKAKRTKTVLGRTASKFFRETFTFEITDDKSYLVVQAKKEDLINGDTPIASTKFSLMSLPLNQKQEKWVSLAPSGRIKLIMERLPQNKSTTSTLSSTLTSTSTLRTQSKPQAALEAVSGSNKNKSQKEEGVVFSLASVLENDKNKSSSVSKRTNNVSSNSKQIQPSKSAVFDNPDLKVLLKLSDERRDADPLIKSLVRSMSSAANFDDDDDSIVNVPLLSESSSDSEESDDRKRKSHRSSSRSKKH</sequence>
<feature type="compositionally biased region" description="Polar residues" evidence="1">
    <location>
        <begin position="1281"/>
        <end position="1298"/>
    </location>
</feature>
<feature type="region of interest" description="Disordered" evidence="1">
    <location>
        <begin position="438"/>
        <end position="605"/>
    </location>
</feature>
<feature type="compositionally biased region" description="Low complexity" evidence="1">
    <location>
        <begin position="799"/>
        <end position="813"/>
    </location>
</feature>
<dbReference type="GeneID" id="94831207"/>
<feature type="region of interest" description="Disordered" evidence="1">
    <location>
        <begin position="749"/>
        <end position="1229"/>
    </location>
</feature>
<feature type="compositionally biased region" description="Low complexity" evidence="1">
    <location>
        <begin position="1007"/>
        <end position="1019"/>
    </location>
</feature>
<dbReference type="SUPFAM" id="SSF49562">
    <property type="entry name" value="C2 domain (Calcium/lipid-binding domain, CaLB)"/>
    <property type="match status" value="1"/>
</dbReference>
<gene>
    <name evidence="3" type="ORF">TRFO_12218</name>
</gene>
<evidence type="ECO:0000256" key="1">
    <source>
        <dbReference type="SAM" id="MobiDB-lite"/>
    </source>
</evidence>
<dbReference type="Pfam" id="PF00168">
    <property type="entry name" value="C2"/>
    <property type="match status" value="1"/>
</dbReference>
<feature type="compositionally biased region" description="Low complexity" evidence="1">
    <location>
        <begin position="658"/>
        <end position="674"/>
    </location>
</feature>
<dbReference type="Proteomes" id="UP000179807">
    <property type="component" value="Unassembled WGS sequence"/>
</dbReference>
<feature type="compositionally biased region" description="Basic and acidic residues" evidence="1">
    <location>
        <begin position="765"/>
        <end position="777"/>
    </location>
</feature>
<evidence type="ECO:0000313" key="4">
    <source>
        <dbReference type="Proteomes" id="UP000179807"/>
    </source>
</evidence>
<feature type="domain" description="C2" evidence="2">
    <location>
        <begin position="1433"/>
        <end position="1556"/>
    </location>
</feature>
<feature type="region of interest" description="Disordered" evidence="1">
    <location>
        <begin position="1575"/>
        <end position="1613"/>
    </location>
</feature>
<dbReference type="RefSeq" id="XP_068345995.1">
    <property type="nucleotide sequence ID" value="XM_068496503.1"/>
</dbReference>
<feature type="compositionally biased region" description="Basic and acidic residues" evidence="1">
    <location>
        <begin position="299"/>
        <end position="312"/>
    </location>
</feature>
<dbReference type="InterPro" id="IPR000008">
    <property type="entry name" value="C2_dom"/>
</dbReference>
<dbReference type="PROSITE" id="PS50004">
    <property type="entry name" value="C2"/>
    <property type="match status" value="1"/>
</dbReference>
<feature type="compositionally biased region" description="Low complexity" evidence="1">
    <location>
        <begin position="1190"/>
        <end position="1200"/>
    </location>
</feature>
<feature type="compositionally biased region" description="Basic and acidic residues" evidence="1">
    <location>
        <begin position="1049"/>
        <end position="1083"/>
    </location>
</feature>
<feature type="compositionally biased region" description="Low complexity" evidence="1">
    <location>
        <begin position="1213"/>
        <end position="1226"/>
    </location>
</feature>
<organism evidence="3 4">
    <name type="scientific">Tritrichomonas foetus</name>
    <dbReference type="NCBI Taxonomy" id="1144522"/>
    <lineage>
        <taxon>Eukaryota</taxon>
        <taxon>Metamonada</taxon>
        <taxon>Parabasalia</taxon>
        <taxon>Tritrichomonadida</taxon>
        <taxon>Tritrichomonadidae</taxon>
        <taxon>Tritrichomonas</taxon>
    </lineage>
</organism>
<feature type="region of interest" description="Disordered" evidence="1">
    <location>
        <begin position="1630"/>
        <end position="1656"/>
    </location>
</feature>
<feature type="compositionally biased region" description="Basic and acidic residues" evidence="1">
    <location>
        <begin position="718"/>
        <end position="735"/>
    </location>
</feature>